<keyword evidence="2 3" id="KW-0808">Transferase</keyword>
<feature type="domain" description="Glycosyl transferase family 3 N-terminal" evidence="5">
    <location>
        <begin position="3"/>
        <end position="63"/>
    </location>
</feature>
<dbReference type="Pfam" id="PF02885">
    <property type="entry name" value="Glycos_trans_3N"/>
    <property type="match status" value="1"/>
</dbReference>
<feature type="binding site" evidence="3">
    <location>
        <position position="223"/>
    </location>
    <ligand>
        <name>Mg(2+)</name>
        <dbReference type="ChEBI" id="CHEBI:18420"/>
        <label>2</label>
    </ligand>
</feature>
<comment type="similarity">
    <text evidence="3">Belongs to the anthranilate phosphoribosyltransferase family.</text>
</comment>
<feature type="binding site" evidence="3">
    <location>
        <position position="79"/>
    </location>
    <ligand>
        <name>5-phospho-alpha-D-ribose 1-diphosphate</name>
        <dbReference type="ChEBI" id="CHEBI:58017"/>
    </ligand>
</feature>
<proteinExistence type="inferred from homology"/>
<keyword evidence="3" id="KW-0479">Metal-binding</keyword>
<comment type="subunit">
    <text evidence="3">Homodimer.</text>
</comment>
<dbReference type="GO" id="GO:0005829">
    <property type="term" value="C:cytosol"/>
    <property type="evidence" value="ECO:0007669"/>
    <property type="project" value="TreeGrafter"/>
</dbReference>
<name>A0A1Y1CNE0_9BACT</name>
<comment type="catalytic activity">
    <reaction evidence="3">
        <text>N-(5-phospho-beta-D-ribosyl)anthranilate + diphosphate = 5-phospho-alpha-D-ribose 1-diphosphate + anthranilate</text>
        <dbReference type="Rhea" id="RHEA:11768"/>
        <dbReference type="ChEBI" id="CHEBI:16567"/>
        <dbReference type="ChEBI" id="CHEBI:18277"/>
        <dbReference type="ChEBI" id="CHEBI:33019"/>
        <dbReference type="ChEBI" id="CHEBI:58017"/>
        <dbReference type="EC" id="2.4.2.18"/>
    </reaction>
</comment>
<dbReference type="RefSeq" id="WP_096431809.1">
    <property type="nucleotide sequence ID" value="NZ_AP018042.1"/>
</dbReference>
<dbReference type="InterPro" id="IPR000312">
    <property type="entry name" value="Glycosyl_Trfase_fam3"/>
</dbReference>
<keyword evidence="3" id="KW-0460">Magnesium</keyword>
<dbReference type="Gene3D" id="3.40.1030.10">
    <property type="entry name" value="Nucleoside phosphorylase/phosphoribosyltransferase catalytic domain"/>
    <property type="match status" value="1"/>
</dbReference>
<dbReference type="AlphaFoldDB" id="A0A1Y1CNE0"/>
<comment type="function">
    <text evidence="3">Catalyzes the transfer of the phosphoribosyl group of 5-phosphorylribose-1-pyrophosphate (PRPP) to anthranilate to yield N-(5'-phosphoribosyl)-anthranilate (PRA).</text>
</comment>
<evidence type="ECO:0000259" key="4">
    <source>
        <dbReference type="Pfam" id="PF00591"/>
    </source>
</evidence>
<feature type="binding site" evidence="3">
    <location>
        <position position="165"/>
    </location>
    <ligand>
        <name>anthranilate</name>
        <dbReference type="ChEBI" id="CHEBI:16567"/>
        <label>2</label>
    </ligand>
</feature>
<reference evidence="7" key="2">
    <citation type="journal article" date="2020" name="Antonie Van Leeuwenhoek">
        <title>Labilibaculum antarcticum sp. nov., a novel facultative anaerobic, psychrotorelant bacterium isolated from marine sediment of Antarctica.</title>
        <authorList>
            <person name="Watanabe M."/>
            <person name="Kojima H."/>
            <person name="Fukui M."/>
        </authorList>
    </citation>
    <scope>NUCLEOTIDE SEQUENCE [LARGE SCALE GENOMIC DNA]</scope>
    <source>
        <strain evidence="7">SPP2</strain>
    </source>
</reference>
<dbReference type="OrthoDB" id="9806430at2"/>
<accession>A0A1Y1CNE0</accession>
<dbReference type="HAMAP" id="MF_00211">
    <property type="entry name" value="TrpD"/>
    <property type="match status" value="1"/>
</dbReference>
<evidence type="ECO:0000313" key="7">
    <source>
        <dbReference type="Proteomes" id="UP000218267"/>
    </source>
</evidence>
<evidence type="ECO:0000256" key="2">
    <source>
        <dbReference type="ARBA" id="ARBA00022679"/>
    </source>
</evidence>
<feature type="binding site" evidence="3">
    <location>
        <position position="110"/>
    </location>
    <ligand>
        <name>anthranilate</name>
        <dbReference type="ChEBI" id="CHEBI:16567"/>
        <label>1</label>
    </ligand>
</feature>
<dbReference type="SUPFAM" id="SSF52418">
    <property type="entry name" value="Nucleoside phosphorylase/phosphoribosyltransferase catalytic domain"/>
    <property type="match status" value="1"/>
</dbReference>
<keyword evidence="3" id="KW-0028">Amino-acid biosynthesis</keyword>
<protein>
    <recommendedName>
        <fullName evidence="3">Anthranilate phosphoribosyltransferase</fullName>
        <ecNumber evidence="3">2.4.2.18</ecNumber>
    </recommendedName>
</protein>
<organism evidence="6 7">
    <name type="scientific">Labilibaculum antarcticum</name>
    <dbReference type="NCBI Taxonomy" id="1717717"/>
    <lineage>
        <taxon>Bacteria</taxon>
        <taxon>Pseudomonadati</taxon>
        <taxon>Bacteroidota</taxon>
        <taxon>Bacteroidia</taxon>
        <taxon>Marinilabiliales</taxon>
        <taxon>Marinifilaceae</taxon>
        <taxon>Labilibaculum</taxon>
    </lineage>
</organism>
<comment type="cofactor">
    <cofactor evidence="3">
        <name>Mg(2+)</name>
        <dbReference type="ChEBI" id="CHEBI:18420"/>
    </cofactor>
    <text evidence="3">Binds 2 magnesium ions per monomer.</text>
</comment>
<feature type="binding site" evidence="3">
    <location>
        <position position="119"/>
    </location>
    <ligand>
        <name>5-phospho-alpha-D-ribose 1-diphosphate</name>
        <dbReference type="ChEBI" id="CHEBI:58017"/>
    </ligand>
</feature>
<dbReference type="GO" id="GO:0000162">
    <property type="term" value="P:L-tryptophan biosynthetic process"/>
    <property type="evidence" value="ECO:0007669"/>
    <property type="project" value="UniProtKB-UniRule"/>
</dbReference>
<dbReference type="PANTHER" id="PTHR43285">
    <property type="entry name" value="ANTHRANILATE PHOSPHORIBOSYLTRANSFERASE"/>
    <property type="match status" value="1"/>
</dbReference>
<evidence type="ECO:0000256" key="3">
    <source>
        <dbReference type="HAMAP-Rule" id="MF_00211"/>
    </source>
</evidence>
<keyword evidence="3" id="KW-0822">Tryptophan biosynthesis</keyword>
<evidence type="ECO:0000313" key="6">
    <source>
        <dbReference type="EMBL" id="BAX81936.1"/>
    </source>
</evidence>
<gene>
    <name evidence="3" type="primary">trpD</name>
    <name evidence="6" type="ORF">ALGA_3644</name>
</gene>
<keyword evidence="1 3" id="KW-0328">Glycosyltransferase</keyword>
<keyword evidence="3" id="KW-0057">Aromatic amino acid biosynthesis</keyword>
<dbReference type="EMBL" id="AP018042">
    <property type="protein sequence ID" value="BAX81936.1"/>
    <property type="molecule type" value="Genomic_DNA"/>
</dbReference>
<dbReference type="InterPro" id="IPR017459">
    <property type="entry name" value="Glycosyl_Trfase_fam3_N_dom"/>
</dbReference>
<dbReference type="InterPro" id="IPR036320">
    <property type="entry name" value="Glycosyl_Trfase_fam3_N_dom_sf"/>
</dbReference>
<evidence type="ECO:0000259" key="5">
    <source>
        <dbReference type="Pfam" id="PF02885"/>
    </source>
</evidence>
<dbReference type="KEGG" id="mbas:ALGA_3644"/>
<dbReference type="UniPathway" id="UPA00035">
    <property type="reaction ID" value="UER00041"/>
</dbReference>
<keyword evidence="7" id="KW-1185">Reference proteome</keyword>
<feature type="binding site" evidence="3">
    <location>
        <begin position="107"/>
        <end position="115"/>
    </location>
    <ligand>
        <name>5-phospho-alpha-D-ribose 1-diphosphate</name>
        <dbReference type="ChEBI" id="CHEBI:58017"/>
    </ligand>
</feature>
<feature type="binding site" evidence="3">
    <location>
        <position position="224"/>
    </location>
    <ligand>
        <name>Mg(2+)</name>
        <dbReference type="ChEBI" id="CHEBI:18420"/>
        <label>2</label>
    </ligand>
</feature>
<feature type="binding site" evidence="3">
    <location>
        <position position="91"/>
    </location>
    <ligand>
        <name>Mg(2+)</name>
        <dbReference type="ChEBI" id="CHEBI:18420"/>
        <label>1</label>
    </ligand>
</feature>
<dbReference type="NCBIfam" id="TIGR01245">
    <property type="entry name" value="trpD"/>
    <property type="match status" value="1"/>
</dbReference>
<dbReference type="Pfam" id="PF00591">
    <property type="entry name" value="Glycos_transf_3"/>
    <property type="match status" value="1"/>
</dbReference>
<feature type="binding site" evidence="3">
    <location>
        <begin position="82"/>
        <end position="83"/>
    </location>
    <ligand>
        <name>5-phospho-alpha-D-ribose 1-diphosphate</name>
        <dbReference type="ChEBI" id="CHEBI:58017"/>
    </ligand>
</feature>
<sequence length="332" mass="36861">MRNILHHLFEHKTLKKEEAKEVLIRITKGNFNEFQITSFLTVFMMRSITVEELTGFREALLELCIPVDLSEYNGVDLCGTGGDGKNTFNISTLASFVVAGAGEKVTKHGNYGVSSFCGSSNVIEHLGYQFKNKEEDLKRDLDKAGICFLHAPLFNPAMKNIAPIRRDLGVRTFFNMLGPLVNPSRPKNQIVGVFDLELARLYQYLLQETDSNYTIIHGIDGYDEVSLTGKVKLIGNRTEELLEPEAFGKRKLNQEELYGGETVEEAGKIFVDILKGKGTYAQNSVVTINAGLAIHCLHPEISRADAIGRAEEALLSGNSYEVLKKLTKGNQA</sequence>
<feature type="binding site" evidence="3">
    <location>
        <position position="79"/>
    </location>
    <ligand>
        <name>anthranilate</name>
        <dbReference type="ChEBI" id="CHEBI:16567"/>
        <label>1</label>
    </ligand>
</feature>
<comment type="caution">
    <text evidence="3">Lacks conserved residue(s) required for the propagation of feature annotation.</text>
</comment>
<feature type="binding site" evidence="3">
    <location>
        <position position="87"/>
    </location>
    <ligand>
        <name>5-phospho-alpha-D-ribose 1-diphosphate</name>
        <dbReference type="ChEBI" id="CHEBI:58017"/>
    </ligand>
</feature>
<dbReference type="GO" id="GO:0000287">
    <property type="term" value="F:magnesium ion binding"/>
    <property type="evidence" value="ECO:0007669"/>
    <property type="project" value="UniProtKB-UniRule"/>
</dbReference>
<dbReference type="Gene3D" id="1.20.970.10">
    <property type="entry name" value="Transferase, Pyrimidine Nucleoside Phosphorylase, Chain C"/>
    <property type="match status" value="1"/>
</dbReference>
<evidence type="ECO:0000256" key="1">
    <source>
        <dbReference type="ARBA" id="ARBA00022676"/>
    </source>
</evidence>
<dbReference type="EC" id="2.4.2.18" evidence="3"/>
<dbReference type="InterPro" id="IPR005940">
    <property type="entry name" value="Anthranilate_Pribosyl_Tfrase"/>
</dbReference>
<reference evidence="6 7" key="1">
    <citation type="journal article" date="2018" name="Mar. Genomics">
        <title>Complete genome sequence of Marinifilaceae bacterium strain SPP2, isolated from the Antarctic marine sediment.</title>
        <authorList>
            <person name="Watanabe M."/>
            <person name="Kojima H."/>
            <person name="Fukui M."/>
        </authorList>
    </citation>
    <scope>NUCLEOTIDE SEQUENCE [LARGE SCALE GENOMIC DNA]</scope>
    <source>
        <strain evidence="6 7">SPP2</strain>
    </source>
</reference>
<dbReference type="SUPFAM" id="SSF47648">
    <property type="entry name" value="Nucleoside phosphorylase/phosphoribosyltransferase N-terminal domain"/>
    <property type="match status" value="1"/>
</dbReference>
<feature type="binding site" evidence="3">
    <location>
        <position position="224"/>
    </location>
    <ligand>
        <name>Mg(2+)</name>
        <dbReference type="ChEBI" id="CHEBI:18420"/>
        <label>1</label>
    </ligand>
</feature>
<comment type="pathway">
    <text evidence="3">Amino-acid biosynthesis; L-tryptophan biosynthesis; L-tryptophan from chorismate: step 2/5.</text>
</comment>
<dbReference type="InterPro" id="IPR035902">
    <property type="entry name" value="Nuc_phospho_transferase"/>
</dbReference>
<feature type="domain" description="Glycosyl transferase family 3" evidence="4">
    <location>
        <begin position="73"/>
        <end position="319"/>
    </location>
</feature>
<dbReference type="GO" id="GO:0004048">
    <property type="term" value="F:anthranilate phosphoribosyltransferase activity"/>
    <property type="evidence" value="ECO:0007669"/>
    <property type="project" value="UniProtKB-UniRule"/>
</dbReference>
<dbReference type="Proteomes" id="UP000218267">
    <property type="component" value="Chromosome"/>
</dbReference>
<dbReference type="PANTHER" id="PTHR43285:SF2">
    <property type="entry name" value="ANTHRANILATE PHOSPHORIBOSYLTRANSFERASE"/>
    <property type="match status" value="1"/>
</dbReference>
<feature type="binding site" evidence="3">
    <location>
        <begin position="89"/>
        <end position="92"/>
    </location>
    <ligand>
        <name>5-phospho-alpha-D-ribose 1-diphosphate</name>
        <dbReference type="ChEBI" id="CHEBI:58017"/>
    </ligand>
</feature>